<dbReference type="OrthoDB" id="29461at10239"/>
<dbReference type="RefSeq" id="YP_004539117.1">
    <property type="nucleotide sequence ID" value="NC_015585.1"/>
</dbReference>
<evidence type="ECO:0000313" key="3">
    <source>
        <dbReference type="Proteomes" id="UP000008465"/>
    </source>
</evidence>
<keyword evidence="3" id="KW-1185">Reference proteome</keyword>
<dbReference type="Proteomes" id="UP000008465">
    <property type="component" value="Segment"/>
</dbReference>
<dbReference type="SUPFAM" id="SSF53955">
    <property type="entry name" value="Lysozyme-like"/>
    <property type="match status" value="1"/>
</dbReference>
<evidence type="ECO:0008006" key="4">
    <source>
        <dbReference type="Google" id="ProtNLM"/>
    </source>
</evidence>
<dbReference type="KEGG" id="vg:10894624"/>
<dbReference type="EMBL" id="FR751545">
    <property type="protein sequence ID" value="CBY88575.1"/>
    <property type="molecule type" value="Genomic_DNA"/>
</dbReference>
<protein>
    <recommendedName>
        <fullName evidence="4">Internal virion protein</fullName>
    </recommendedName>
</protein>
<accession>F4N9U7</accession>
<evidence type="ECO:0000256" key="1">
    <source>
        <dbReference type="SAM" id="MobiDB-lite"/>
    </source>
</evidence>
<feature type="region of interest" description="Disordered" evidence="1">
    <location>
        <begin position="1"/>
        <end position="32"/>
    </location>
</feature>
<sequence length="893" mass="95952">MAVMRDQQGANLDASQMGRAQIQQSRSPMDYAGRDTSIKQFDMSGLRNLMNTASAIAGKVTQQGNEAEYLKGATAAATGQSLDALDSNLLTKQFQTAGYSDQSKRMELAQQAAKISAKMPQYAAMDPEEFLGVVQQANQDLFANTDGMSMRGRRDLLDNQLTNTNTLIRTQAATHGAYLVNQRSQMYNAQGNTLASMVAQAKSTGDGDAYAAGIGQTMQWVKSIMTDPQLPMDAKQKQVTSMMGLMLQQDSRTAVESVVNSGLLNTLPPDQLASIQSAIRESKNRTQLQDNQGLYDQFSQMRARQDTYGDVPVSDFNSLLTRMADARLVTGDGYMAAQEQYLKNYAKNAKAAQLGNSFAQGDQTGMLRLNATPQDAADAYIKTAMKQPGATSASVAGSLLSIGMATGQPVAYQRAAGLIEPGLTNFGTVGQMNPDAAQSVTGMLDRITVAEQHGDTTAFSKLLSGLTPENQEKLVFMREQIKSGKTVDQAGQDYIDQQNKSAGLTPAQKTQILAQKQTEINKAVNAVEGQGFLSRTWQGLAGIFSDQSRNQFQARVASGDITASQELGEVSAAYREELQAVVLRSPNVTTEQMEALAQARLANRVLRVGETTFNPGSVLVAPRGQTAQSMLGLPANASPDRIGSAIAALDQSKAPDGYSSAYSFMPDGTLAVQYINKKGEIAPNTVQIPASAIRQRMQEDDRAAATANNDVYGEGKLFVDPKSNVGIRVNGVNTAGVDEQQMLQARGALISLEGIRNTTYRDTTGVATNGVGISSRSPEFAGRGSISGQWSARDIHDSFVNHTNMVARSLAGTSTQLGWSVNNNAQFQFMMQIGYQGGTNWYRQSGAYGRLADAIRTGSPDVMAALHQTPAYKLAGPERQKFYESSLMAGLQK</sequence>
<proteinExistence type="predicted"/>
<evidence type="ECO:0000313" key="2">
    <source>
        <dbReference type="EMBL" id="CBY88575.1"/>
    </source>
</evidence>
<name>F4N9U7_9CAUD</name>
<dbReference type="InterPro" id="IPR023346">
    <property type="entry name" value="Lysozyme-like_dom_sf"/>
</dbReference>
<dbReference type="GeneID" id="10894624"/>
<reference evidence="3" key="1">
    <citation type="journal article" date="2011" name="Appl. Environ. Microbiol.">
        <title>Bacteriophages LIMElight and LIMEzero of Pantoea agglomerans, belonging to the "phiKMV-like viruses".</title>
        <authorList>
            <person name="Adriaenssens E.M."/>
            <person name="Ceyssens P.J."/>
            <person name="Dunon V."/>
            <person name="Ackermann H.W."/>
            <person name="Van Vaerenbergh J."/>
            <person name="Maes M."/>
            <person name="De Proft M."/>
            <person name="Lavigne R."/>
        </authorList>
    </citation>
    <scope>NUCLEOTIDE SEQUENCE [LARGE SCALE GENOMIC DNA]</scope>
</reference>
<organism evidence="2 3">
    <name type="scientific">Pantoea phage LIMEzero</name>
    <dbReference type="NCBI Taxonomy" id="943335"/>
    <lineage>
        <taxon>Viruses</taxon>
        <taxon>Duplodnaviria</taxon>
        <taxon>Heunggongvirae</taxon>
        <taxon>Uroviricota</taxon>
        <taxon>Caudoviricetes</taxon>
        <taxon>Autographivirales</taxon>
        <taxon>Autoscriptoviridae</taxon>
        <taxon>Stentvirinae</taxon>
        <taxon>Waewaevirus</taxon>
        <taxon>Waewaevirus limezero</taxon>
    </lineage>
</organism>